<dbReference type="ExpressionAtlas" id="A0A1D6K7R6">
    <property type="expression patterns" value="baseline and differential"/>
</dbReference>
<feature type="compositionally biased region" description="Gly residues" evidence="1">
    <location>
        <begin position="1"/>
        <end position="10"/>
    </location>
</feature>
<sequence>MASGGEGAGSGESPPAASVEAAAGEATLHIRCANGSKFTVQTDLGATVGGFKEVVAGSCDVPAPQQRLIYKGRILKDEQTLESYGVETDHTIHLVRGVAPPAASSAPAAASSLASSTLSSVPAGGLGDLFPGVGAPGSGRSSGIFGPGFPELEQVEQHLSQNPNLMREIMNMPAMQNLMNNPDLIRNMIMSNPQMREIMDRNPDLAHVLNDPSVLRQTLEAARNPEIMREMMRNTDRAMSNIESSPEGFNMLRRMYETVQEPFLNATTMSGEGNTASNPFAALLGNQGSNQPGQGQPATYTPTIGSESTTGTPAPNTNPLPNPWSTNAGSAQGATRSSGNTRTGASGHVGGTGATGGLGGLGSPDLSSLLGGLAGSPRTGASGGLGGLGSPDLGNMLGGSPDVSLFSQMLQNPAMMQMMQSIMSDPQTMNQLLSFNPNARNLMESNPQMREIFQNPEFLRQLTSPETLQQSLLGQLGQHQPNQGRNNSGSATGKLLVTFSLFLLHLDQYIAISGTPGNPSLDTLMSMLSGLGSGGGIGVPNTSNVPPEELYATQLTQLQEMGFIDTAENIQALLATAGNVHAAVERLLGNLGQ</sequence>
<dbReference type="GO" id="GO:0031593">
    <property type="term" value="F:polyubiquitin modification-dependent protein binding"/>
    <property type="evidence" value="ECO:0007669"/>
    <property type="project" value="UniProtKB-ARBA"/>
</dbReference>
<dbReference type="FunFam" id="3.10.20.90:FF:000183">
    <property type="entry name" value="Ubiquitin domain-containing protein DSK2b"/>
    <property type="match status" value="1"/>
</dbReference>
<dbReference type="PANTHER" id="PTHR10677:SF3">
    <property type="entry name" value="FI07626P-RELATED"/>
    <property type="match status" value="1"/>
</dbReference>
<dbReference type="PROSITE" id="PS50053">
    <property type="entry name" value="UBIQUITIN_2"/>
    <property type="match status" value="1"/>
</dbReference>
<dbReference type="InterPro" id="IPR000626">
    <property type="entry name" value="Ubiquitin-like_dom"/>
</dbReference>
<dbReference type="FunFam" id="1.10.260.100:FF:000005">
    <property type="entry name" value="Ubiquitin domain-containing protein DSK2b"/>
    <property type="match status" value="1"/>
</dbReference>
<dbReference type="SMR" id="A0A1D6K7R6"/>
<dbReference type="CDD" id="cd16106">
    <property type="entry name" value="Ubl_Dsk2p_like"/>
    <property type="match status" value="1"/>
</dbReference>
<dbReference type="InterPro" id="IPR015496">
    <property type="entry name" value="Ubiquilin"/>
</dbReference>
<dbReference type="Gene3D" id="1.10.260.100">
    <property type="match status" value="1"/>
</dbReference>
<dbReference type="SUPFAM" id="SSF46934">
    <property type="entry name" value="UBA-like"/>
    <property type="match status" value="1"/>
</dbReference>
<evidence type="ECO:0000313" key="2">
    <source>
        <dbReference type="EMBL" id="ONL99591.1"/>
    </source>
</evidence>
<dbReference type="STRING" id="4577.A0A1D6K7R6"/>
<feature type="compositionally biased region" description="Polar residues" evidence="1">
    <location>
        <begin position="298"/>
        <end position="308"/>
    </location>
</feature>
<dbReference type="InterPro" id="IPR015940">
    <property type="entry name" value="UBA"/>
</dbReference>
<organism evidence="2">
    <name type="scientific">Zea mays</name>
    <name type="common">Maize</name>
    <dbReference type="NCBI Taxonomy" id="4577"/>
    <lineage>
        <taxon>Eukaryota</taxon>
        <taxon>Viridiplantae</taxon>
        <taxon>Streptophyta</taxon>
        <taxon>Embryophyta</taxon>
        <taxon>Tracheophyta</taxon>
        <taxon>Spermatophyta</taxon>
        <taxon>Magnoliopsida</taxon>
        <taxon>Liliopsida</taxon>
        <taxon>Poales</taxon>
        <taxon>Poaceae</taxon>
        <taxon>PACMAD clade</taxon>
        <taxon>Panicoideae</taxon>
        <taxon>Andropogonodae</taxon>
        <taxon>Andropogoneae</taxon>
        <taxon>Tripsacinae</taxon>
        <taxon>Zea</taxon>
    </lineage>
</organism>
<dbReference type="SMART" id="SM00165">
    <property type="entry name" value="UBA"/>
    <property type="match status" value="1"/>
</dbReference>
<protein>
    <submittedName>
        <fullName evidence="2">Ubiquitin domain-containing protein DSK2b</fullName>
    </submittedName>
</protein>
<dbReference type="EMBL" id="CM007647">
    <property type="protein sequence ID" value="ONL99591.1"/>
    <property type="molecule type" value="Genomic_DNA"/>
</dbReference>
<feature type="region of interest" description="Disordered" evidence="1">
    <location>
        <begin position="1"/>
        <end position="20"/>
    </location>
</feature>
<accession>A0A1D6K7R6</accession>
<dbReference type="InterPro" id="IPR006636">
    <property type="entry name" value="STI1_HS-bd"/>
</dbReference>
<reference evidence="2" key="1">
    <citation type="submission" date="2015-12" db="EMBL/GenBank/DDBJ databases">
        <title>Update maize B73 reference genome by single molecule sequencing technologies.</title>
        <authorList>
            <consortium name="Maize Genome Sequencing Project"/>
            <person name="Ware D."/>
        </authorList>
    </citation>
    <scope>NUCLEOTIDE SEQUENCE [LARGE SCALE GENOMIC DNA]</scope>
    <source>
        <tissue evidence="2">Seedling</tissue>
    </source>
</reference>
<dbReference type="Gene3D" id="3.10.20.90">
    <property type="entry name" value="Phosphatidylinositol 3-kinase Catalytic Subunit, Chain A, domain 1"/>
    <property type="match status" value="1"/>
</dbReference>
<evidence type="ECO:0000256" key="1">
    <source>
        <dbReference type="SAM" id="MobiDB-lite"/>
    </source>
</evidence>
<dbReference type="GO" id="GO:0005634">
    <property type="term" value="C:nucleus"/>
    <property type="evidence" value="ECO:0007669"/>
    <property type="project" value="UniProtKB-ARBA"/>
</dbReference>
<dbReference type="Pfam" id="PF00240">
    <property type="entry name" value="ubiquitin"/>
    <property type="match status" value="1"/>
</dbReference>
<feature type="region of interest" description="Disordered" evidence="1">
    <location>
        <begin position="272"/>
        <end position="360"/>
    </location>
</feature>
<dbReference type="SMART" id="SM00727">
    <property type="entry name" value="STI1"/>
    <property type="match status" value="4"/>
</dbReference>
<dbReference type="InterPro" id="IPR029071">
    <property type="entry name" value="Ubiquitin-like_domsf"/>
</dbReference>
<dbReference type="AlphaFoldDB" id="A0A1D6K7R6"/>
<dbReference type="Gene3D" id="1.10.8.10">
    <property type="entry name" value="DNA helicase RuvA subunit, C-terminal domain"/>
    <property type="match status" value="1"/>
</dbReference>
<feature type="compositionally biased region" description="Gly residues" evidence="1">
    <location>
        <begin position="347"/>
        <end position="360"/>
    </location>
</feature>
<dbReference type="Pfam" id="PF00627">
    <property type="entry name" value="UBA"/>
    <property type="match status" value="1"/>
</dbReference>
<dbReference type="IntAct" id="A0A1D6K7R6">
    <property type="interactions" value="12"/>
</dbReference>
<proteinExistence type="predicted"/>
<name>A0A1D6K7R6_MAIZE</name>
<dbReference type="CDD" id="cd14399">
    <property type="entry name" value="UBA_PLICs"/>
    <property type="match status" value="1"/>
</dbReference>
<dbReference type="SUPFAM" id="SSF54236">
    <property type="entry name" value="Ubiquitin-like"/>
    <property type="match status" value="1"/>
</dbReference>
<dbReference type="Pfam" id="PF23195">
    <property type="entry name" value="UBQLN1"/>
    <property type="match status" value="2"/>
</dbReference>
<feature type="compositionally biased region" description="Low complexity" evidence="1">
    <location>
        <begin position="285"/>
        <end position="297"/>
    </location>
</feature>
<dbReference type="PROSITE" id="PS50030">
    <property type="entry name" value="UBA"/>
    <property type="match status" value="1"/>
</dbReference>
<feature type="compositionally biased region" description="Polar residues" evidence="1">
    <location>
        <begin position="324"/>
        <end position="342"/>
    </location>
</feature>
<feature type="compositionally biased region" description="Low complexity" evidence="1">
    <location>
        <begin position="11"/>
        <end position="20"/>
    </location>
</feature>
<dbReference type="PANTHER" id="PTHR10677">
    <property type="entry name" value="UBIQUILIN"/>
    <property type="match status" value="1"/>
</dbReference>
<gene>
    <name evidence="2" type="ORF">ZEAMMB73_Zm00001d029782</name>
</gene>
<dbReference type="SMART" id="SM00213">
    <property type="entry name" value="UBQ"/>
    <property type="match status" value="1"/>
</dbReference>
<dbReference type="FunCoup" id="A0A1D6K7R6">
    <property type="interactions" value="4359"/>
</dbReference>
<dbReference type="FunFam" id="1.10.8.10:FF:000042">
    <property type="entry name" value="Ubiquitin domain-containing protein DSK2b"/>
    <property type="match status" value="1"/>
</dbReference>
<dbReference type="InterPro" id="IPR009060">
    <property type="entry name" value="UBA-like_sf"/>
</dbReference>
<dbReference type="InParanoid" id="A0A1D6K7R6"/>